<protein>
    <submittedName>
        <fullName evidence="1">Uncharacterized protein</fullName>
    </submittedName>
</protein>
<proteinExistence type="predicted"/>
<organism evidence="1">
    <name type="scientific">viral metagenome</name>
    <dbReference type="NCBI Taxonomy" id="1070528"/>
    <lineage>
        <taxon>unclassified sequences</taxon>
        <taxon>metagenomes</taxon>
        <taxon>organismal metagenomes</taxon>
    </lineage>
</organism>
<sequence length="183" mass="20867">MQDISLFLLENFPNDMKALGDLKFRTPRCHDDKIPIIVLPECVFNRISTFKDKQYLHIDFQPPEKSKFSKIISWVQSLSSKPLYAFLNDLDDGVFQMKVKLPAEFSIINTDGSETNYFRSSNGSTITCAIELPCVWETNTNIGISFQLLQCKIIKNQQCLIQAMDEDPNYVPFKPIQSSGSSV</sequence>
<dbReference type="AlphaFoldDB" id="A0A6C0J320"/>
<accession>A0A6C0J320</accession>
<dbReference type="EMBL" id="MN740286">
    <property type="protein sequence ID" value="QHT98053.1"/>
    <property type="molecule type" value="Genomic_DNA"/>
</dbReference>
<name>A0A6C0J320_9ZZZZ</name>
<evidence type="ECO:0000313" key="1">
    <source>
        <dbReference type="EMBL" id="QHT98053.1"/>
    </source>
</evidence>
<reference evidence="1" key="1">
    <citation type="journal article" date="2020" name="Nature">
        <title>Giant virus diversity and host interactions through global metagenomics.</title>
        <authorList>
            <person name="Schulz F."/>
            <person name="Roux S."/>
            <person name="Paez-Espino D."/>
            <person name="Jungbluth S."/>
            <person name="Walsh D.A."/>
            <person name="Denef V.J."/>
            <person name="McMahon K.D."/>
            <person name="Konstantinidis K.T."/>
            <person name="Eloe-Fadrosh E.A."/>
            <person name="Kyrpides N.C."/>
            <person name="Woyke T."/>
        </authorList>
    </citation>
    <scope>NUCLEOTIDE SEQUENCE</scope>
    <source>
        <strain evidence="1">GVMAG-M-3300025626-8</strain>
    </source>
</reference>